<reference evidence="2 3" key="1">
    <citation type="submission" date="2023-10" db="EMBL/GenBank/DDBJ databases">
        <title>Paenibacillus strain PFR10 Genome sequencing and assembly.</title>
        <authorList>
            <person name="Kim I."/>
        </authorList>
    </citation>
    <scope>NUCLEOTIDE SEQUENCE [LARGE SCALE GENOMIC DNA]</scope>
    <source>
        <strain evidence="2 3">PFR10</strain>
    </source>
</reference>
<dbReference type="Gene3D" id="3.20.20.190">
    <property type="entry name" value="Phosphatidylinositol (PI) phosphodiesterase"/>
    <property type="match status" value="1"/>
</dbReference>
<dbReference type="PANTHER" id="PTHR46211">
    <property type="entry name" value="GLYCEROPHOSPHORYL DIESTER PHOSPHODIESTERASE"/>
    <property type="match status" value="1"/>
</dbReference>
<sequence length="132" mass="15234">MELKVSYGGSIEHKVVALLREYGRLSSVIFSSYDHRMLYRLKQLAPEARISLVYDGKLLRPLRLIEDFELEVEAVSLHHTMVEREDVIAIRNSGRQVIVWTVNEEEAMKRMLDCGVSAIITDYPAKLRRIMG</sequence>
<comment type="caution">
    <text evidence="2">The sequence shown here is derived from an EMBL/GenBank/DDBJ whole genome shotgun (WGS) entry which is preliminary data.</text>
</comment>
<gene>
    <name evidence="2" type="ORF">RQP52_12885</name>
</gene>
<proteinExistence type="predicted"/>
<dbReference type="RefSeq" id="WP_315951937.1">
    <property type="nucleotide sequence ID" value="NZ_JAWCUD010000003.1"/>
</dbReference>
<dbReference type="PROSITE" id="PS51704">
    <property type="entry name" value="GP_PDE"/>
    <property type="match status" value="1"/>
</dbReference>
<dbReference type="SUPFAM" id="SSF51695">
    <property type="entry name" value="PLC-like phosphodiesterases"/>
    <property type="match status" value="1"/>
</dbReference>
<protein>
    <submittedName>
        <fullName evidence="2">Glycerophosphodiester phosphodiesterase</fullName>
    </submittedName>
</protein>
<dbReference type="Proteomes" id="UP001260980">
    <property type="component" value="Unassembled WGS sequence"/>
</dbReference>
<evidence type="ECO:0000313" key="2">
    <source>
        <dbReference type="EMBL" id="MDU0201995.1"/>
    </source>
</evidence>
<dbReference type="PANTHER" id="PTHR46211:SF14">
    <property type="entry name" value="GLYCEROPHOSPHODIESTER PHOSPHODIESTERASE"/>
    <property type="match status" value="1"/>
</dbReference>
<accession>A0ABU3RCL1</accession>
<organism evidence="2 3">
    <name type="scientific">Paenibacillus violae</name>
    <dbReference type="NCBI Taxonomy" id="3077234"/>
    <lineage>
        <taxon>Bacteria</taxon>
        <taxon>Bacillati</taxon>
        <taxon>Bacillota</taxon>
        <taxon>Bacilli</taxon>
        <taxon>Bacillales</taxon>
        <taxon>Paenibacillaceae</taxon>
        <taxon>Paenibacillus</taxon>
    </lineage>
</organism>
<keyword evidence="3" id="KW-1185">Reference proteome</keyword>
<evidence type="ECO:0000259" key="1">
    <source>
        <dbReference type="PROSITE" id="PS51704"/>
    </source>
</evidence>
<dbReference type="InterPro" id="IPR030395">
    <property type="entry name" value="GP_PDE_dom"/>
</dbReference>
<name>A0ABU3RCL1_9BACL</name>
<dbReference type="InterPro" id="IPR017946">
    <property type="entry name" value="PLC-like_Pdiesterase_TIM-brl"/>
</dbReference>
<feature type="domain" description="GP-PDE" evidence="1">
    <location>
        <begin position="1"/>
        <end position="131"/>
    </location>
</feature>
<dbReference type="Pfam" id="PF03009">
    <property type="entry name" value="GDPD"/>
    <property type="match status" value="1"/>
</dbReference>
<dbReference type="CDD" id="cd08556">
    <property type="entry name" value="GDPD"/>
    <property type="match status" value="1"/>
</dbReference>
<evidence type="ECO:0000313" key="3">
    <source>
        <dbReference type="Proteomes" id="UP001260980"/>
    </source>
</evidence>
<dbReference type="EMBL" id="JAWCUD010000003">
    <property type="protein sequence ID" value="MDU0201995.1"/>
    <property type="molecule type" value="Genomic_DNA"/>
</dbReference>